<comment type="caution">
    <text evidence="2">The sequence shown here is derived from an EMBL/GenBank/DDBJ whole genome shotgun (WGS) entry which is preliminary data.</text>
</comment>
<accession>A0ABW3BH84</accession>
<sequence length="83" mass="8683">MQPRTPYRDDDPETIQAVYASYGRMMRGAGPPEGSTTFHAENAEDLLAQMNERFGPPPEESPGAASDHLRAPGGEGGGGPAVG</sequence>
<keyword evidence="3" id="KW-1185">Reference proteome</keyword>
<dbReference type="EMBL" id="JBHTHR010000469">
    <property type="protein sequence ID" value="MFD0802420.1"/>
    <property type="molecule type" value="Genomic_DNA"/>
</dbReference>
<dbReference type="Proteomes" id="UP001596956">
    <property type="component" value="Unassembled WGS sequence"/>
</dbReference>
<gene>
    <name evidence="2" type="ORF">ACFQZU_14000</name>
</gene>
<feature type="compositionally biased region" description="Gly residues" evidence="1">
    <location>
        <begin position="73"/>
        <end position="83"/>
    </location>
</feature>
<evidence type="ECO:0000256" key="1">
    <source>
        <dbReference type="SAM" id="MobiDB-lite"/>
    </source>
</evidence>
<reference evidence="3" key="1">
    <citation type="journal article" date="2019" name="Int. J. Syst. Evol. Microbiol.">
        <title>The Global Catalogue of Microorganisms (GCM) 10K type strain sequencing project: providing services to taxonomists for standard genome sequencing and annotation.</title>
        <authorList>
            <consortium name="The Broad Institute Genomics Platform"/>
            <consortium name="The Broad Institute Genome Sequencing Center for Infectious Disease"/>
            <person name="Wu L."/>
            <person name="Ma J."/>
        </authorList>
    </citation>
    <scope>NUCLEOTIDE SEQUENCE [LARGE SCALE GENOMIC DNA]</scope>
    <source>
        <strain evidence="3">CCUG 63369</strain>
    </source>
</reference>
<evidence type="ECO:0000313" key="2">
    <source>
        <dbReference type="EMBL" id="MFD0802420.1"/>
    </source>
</evidence>
<feature type="region of interest" description="Disordered" evidence="1">
    <location>
        <begin position="50"/>
        <end position="83"/>
    </location>
</feature>
<name>A0ABW3BH84_9ACTN</name>
<evidence type="ECO:0000313" key="3">
    <source>
        <dbReference type="Proteomes" id="UP001596956"/>
    </source>
</evidence>
<proteinExistence type="predicted"/>
<protein>
    <submittedName>
        <fullName evidence="2">Uncharacterized protein</fullName>
    </submittedName>
</protein>
<organism evidence="2 3">
    <name type="scientific">Streptomonospora algeriensis</name>
    <dbReference type="NCBI Taxonomy" id="995084"/>
    <lineage>
        <taxon>Bacteria</taxon>
        <taxon>Bacillati</taxon>
        <taxon>Actinomycetota</taxon>
        <taxon>Actinomycetes</taxon>
        <taxon>Streptosporangiales</taxon>
        <taxon>Nocardiopsidaceae</taxon>
        <taxon>Streptomonospora</taxon>
    </lineage>
</organism>